<protein>
    <submittedName>
        <fullName evidence="2">Sulfite dehydrogenase (Cytochrome) subunit SorB</fullName>
    </submittedName>
</protein>
<evidence type="ECO:0000256" key="1">
    <source>
        <dbReference type="SAM" id="SignalP"/>
    </source>
</evidence>
<proteinExistence type="predicted"/>
<accession>A0A240DWX9</accession>
<dbReference type="Proteomes" id="UP000218069">
    <property type="component" value="Unassembled WGS sequence"/>
</dbReference>
<feature type="signal peptide" evidence="1">
    <location>
        <begin position="1"/>
        <end position="19"/>
    </location>
</feature>
<dbReference type="AlphaFoldDB" id="A0A240DWX9"/>
<name>A0A240DWX9_9BURK</name>
<dbReference type="OrthoDB" id="8593494at2"/>
<dbReference type="RefSeq" id="WP_096671835.1">
    <property type="nucleotide sequence ID" value="NZ_OANS01000001.1"/>
</dbReference>
<organism evidence="2 3">
    <name type="scientific">Polynucleobacter meluiroseus</name>
    <dbReference type="NCBI Taxonomy" id="1938814"/>
    <lineage>
        <taxon>Bacteria</taxon>
        <taxon>Pseudomonadati</taxon>
        <taxon>Pseudomonadota</taxon>
        <taxon>Betaproteobacteria</taxon>
        <taxon>Burkholderiales</taxon>
        <taxon>Burkholderiaceae</taxon>
        <taxon>Polynucleobacter</taxon>
    </lineage>
</organism>
<reference evidence="3" key="1">
    <citation type="submission" date="2017-08" db="EMBL/GenBank/DDBJ databases">
        <authorList>
            <person name="Varghese N."/>
            <person name="Submissions S."/>
        </authorList>
    </citation>
    <scope>NUCLEOTIDE SEQUENCE [LARGE SCALE GENOMIC DNA]</scope>
    <source>
        <strain evidence="3">AP-Melu-1000-B4</strain>
    </source>
</reference>
<evidence type="ECO:0000313" key="2">
    <source>
        <dbReference type="EMBL" id="SNX27699.1"/>
    </source>
</evidence>
<keyword evidence="1" id="KW-0732">Signal</keyword>
<feature type="chain" id="PRO_5013303441" evidence="1">
    <location>
        <begin position="20"/>
        <end position="103"/>
    </location>
</feature>
<sequence>MKKLIYLLSALALTQIAQAKTIELPADTVLWRPSDLPGYELTVQQCSSCHSAHYAEYQPPSTGVGYWNTQVLRMKNVFKAPITDEDVPVIVDYLNKTYGANRK</sequence>
<dbReference type="GO" id="GO:0020037">
    <property type="term" value="F:heme binding"/>
    <property type="evidence" value="ECO:0007669"/>
    <property type="project" value="InterPro"/>
</dbReference>
<dbReference type="Gene3D" id="1.10.760.10">
    <property type="entry name" value="Cytochrome c-like domain"/>
    <property type="match status" value="1"/>
</dbReference>
<dbReference type="GO" id="GO:0009055">
    <property type="term" value="F:electron transfer activity"/>
    <property type="evidence" value="ECO:0007669"/>
    <property type="project" value="InterPro"/>
</dbReference>
<dbReference type="EMBL" id="OANS01000001">
    <property type="protein sequence ID" value="SNX27699.1"/>
    <property type="molecule type" value="Genomic_DNA"/>
</dbReference>
<gene>
    <name evidence="2" type="ORF">SAMN06295945_0015</name>
</gene>
<dbReference type="InterPro" id="IPR036909">
    <property type="entry name" value="Cyt_c-like_dom_sf"/>
</dbReference>
<dbReference type="SUPFAM" id="SSF46626">
    <property type="entry name" value="Cytochrome c"/>
    <property type="match status" value="1"/>
</dbReference>
<evidence type="ECO:0000313" key="3">
    <source>
        <dbReference type="Proteomes" id="UP000218069"/>
    </source>
</evidence>
<keyword evidence="3" id="KW-1185">Reference proteome</keyword>